<sequence length="415" mass="44053">MKEEAVMTGCALQHVKVLDLSRVLAGPWAAQTLGDLGAEVIKVERPGTGDDTRAWGPPYVTDPAGQPTGESAYYMCANRNKLSVTIDFTQPEGQALVRQLAGQCDVLIENFKTGGLAQYGLDYASLSALNPRLVYCSVTGFGQDGPYAHRAGYDFLIQGMGGLMSITGQPDGAPGAGPMKVGVALTDILTGLYASTAILAALQAREHTGRGQHIDLALLDVGVACLGNQAMNYLYSQTAPRRMGNGHPNTAPYQDFPTADGHMILAVGNDGQFARLCAAIGRPEWASDPRFAANAARLANRQELIEGLLAITVTRGTREWISLLEQHGVPCGPINNVAEVFADPQVQARGMRIAMTHPQAGEVPLVASPIRLSDTPVSYRHAPPQLGQHTDAVLAAYLGLSAEALHHYRSHGVLG</sequence>
<gene>
    <name evidence="2" type="primary">frc_8</name>
    <name evidence="2" type="ORF">ERS370011_02850</name>
</gene>
<proteinExistence type="predicted"/>
<dbReference type="InterPro" id="IPR050483">
    <property type="entry name" value="CoA-transferase_III_domain"/>
</dbReference>
<dbReference type="Proteomes" id="UP000053096">
    <property type="component" value="Unassembled WGS sequence"/>
</dbReference>
<dbReference type="EC" id="2.8.3.16" evidence="2"/>
<dbReference type="InterPro" id="IPR044855">
    <property type="entry name" value="CoA-Trfase_III_dom3_sf"/>
</dbReference>
<protein>
    <submittedName>
        <fullName evidence="2">Formyl-coenzyme A transferase</fullName>
        <ecNumber evidence="2">2.8.3.16</ecNumber>
    </submittedName>
</protein>
<dbReference type="PANTHER" id="PTHR48207">
    <property type="entry name" value="SUCCINATE--HYDROXYMETHYLGLUTARATE COA-TRANSFERASE"/>
    <property type="match status" value="1"/>
</dbReference>
<evidence type="ECO:0000313" key="3">
    <source>
        <dbReference type="Proteomes" id="UP000053096"/>
    </source>
</evidence>
<dbReference type="SUPFAM" id="SSF89796">
    <property type="entry name" value="CoA-transferase family III (CaiB/BaiF)"/>
    <property type="match status" value="1"/>
</dbReference>
<keyword evidence="1 2" id="KW-0808">Transferase</keyword>
<organism evidence="2 3">
    <name type="scientific">Bordetella pseudohinzii</name>
    <dbReference type="NCBI Taxonomy" id="1331258"/>
    <lineage>
        <taxon>Bacteria</taxon>
        <taxon>Pseudomonadati</taxon>
        <taxon>Pseudomonadota</taxon>
        <taxon>Betaproteobacteria</taxon>
        <taxon>Burkholderiales</taxon>
        <taxon>Alcaligenaceae</taxon>
        <taxon>Bordetella</taxon>
    </lineage>
</organism>
<dbReference type="InterPro" id="IPR003673">
    <property type="entry name" value="CoA-Trfase_fam_III"/>
</dbReference>
<dbReference type="PANTHER" id="PTHR48207:SF3">
    <property type="entry name" value="SUCCINATE--HYDROXYMETHYLGLUTARATE COA-TRANSFERASE"/>
    <property type="match status" value="1"/>
</dbReference>
<dbReference type="AlphaFoldDB" id="A0A0M7G8R2"/>
<dbReference type="GO" id="GO:0033608">
    <property type="term" value="F:formyl-CoA transferase activity"/>
    <property type="evidence" value="ECO:0007669"/>
    <property type="project" value="UniProtKB-EC"/>
</dbReference>
<dbReference type="Gene3D" id="3.40.50.10540">
    <property type="entry name" value="Crotonobetainyl-coa:carnitine coa-transferase, domain 1"/>
    <property type="match status" value="1"/>
</dbReference>
<dbReference type="InterPro" id="IPR023606">
    <property type="entry name" value="CoA-Trfase_III_dom_1_sf"/>
</dbReference>
<name>A0A0M7G8R2_9BORD</name>
<reference evidence="2 3" key="1">
    <citation type="submission" date="2015-09" db="EMBL/GenBank/DDBJ databases">
        <authorList>
            <person name="Jackson K.R."/>
            <person name="Lunt B.L."/>
            <person name="Fisher J.N.B."/>
            <person name="Gardner A.V."/>
            <person name="Bailey M.E."/>
            <person name="Deus L.M."/>
            <person name="Earl A.S."/>
            <person name="Gibby P.D."/>
            <person name="Hartmann K.A."/>
            <person name="Liu J.E."/>
            <person name="Manci A.M."/>
            <person name="Nielsen D.A."/>
            <person name="Solomon M.B."/>
            <person name="Breakwell D.P."/>
            <person name="Burnett S.H."/>
            <person name="Grose J.H."/>
        </authorList>
    </citation>
    <scope>NUCLEOTIDE SEQUENCE [LARGE SCALE GENOMIC DNA]</scope>
    <source>
        <strain evidence="2 3">2789STDY5608636</strain>
    </source>
</reference>
<dbReference type="RefSeq" id="WP_082149620.1">
    <property type="nucleotide sequence ID" value="NZ_CAJGUP010000001.1"/>
</dbReference>
<evidence type="ECO:0000313" key="2">
    <source>
        <dbReference type="EMBL" id="CUI91537.1"/>
    </source>
</evidence>
<dbReference type="Gene3D" id="3.30.1540.10">
    <property type="entry name" value="formyl-coa transferase, domain 3"/>
    <property type="match status" value="1"/>
</dbReference>
<dbReference type="OrthoDB" id="5294844at2"/>
<accession>A0A0M7G8R2</accession>
<dbReference type="Pfam" id="PF02515">
    <property type="entry name" value="CoA_transf_3"/>
    <property type="match status" value="1"/>
</dbReference>
<dbReference type="EMBL" id="CYTV01000007">
    <property type="protein sequence ID" value="CUI91537.1"/>
    <property type="molecule type" value="Genomic_DNA"/>
</dbReference>
<evidence type="ECO:0000256" key="1">
    <source>
        <dbReference type="ARBA" id="ARBA00022679"/>
    </source>
</evidence>